<dbReference type="AlphaFoldDB" id="A0A4Q4M217"/>
<proteinExistence type="predicted"/>
<evidence type="ECO:0000313" key="2">
    <source>
        <dbReference type="Proteomes" id="UP000292402"/>
    </source>
</evidence>
<dbReference type="PANTHER" id="PTHR37542">
    <property type="entry name" value="HELO DOMAIN-CONTAINING PROTEIN-RELATED"/>
    <property type="match status" value="1"/>
</dbReference>
<protein>
    <recommendedName>
        <fullName evidence="3">Protein kinase domain-containing protein</fullName>
    </recommendedName>
</protein>
<dbReference type="PANTHER" id="PTHR37542:SF3">
    <property type="entry name" value="PRION-INHIBITION AND PROPAGATION HELO DOMAIN-CONTAINING PROTEIN"/>
    <property type="match status" value="1"/>
</dbReference>
<evidence type="ECO:0008006" key="3">
    <source>
        <dbReference type="Google" id="ProtNLM"/>
    </source>
</evidence>
<dbReference type="EMBL" id="PDXA01000056">
    <property type="protein sequence ID" value="RYN39906.1"/>
    <property type="molecule type" value="Genomic_DNA"/>
</dbReference>
<reference evidence="2" key="1">
    <citation type="journal article" date="2019" name="bioRxiv">
        <title>Genomics, evolutionary history and diagnostics of the Alternaria alternata species group including apple and Asian pear pathotypes.</title>
        <authorList>
            <person name="Armitage A.D."/>
            <person name="Cockerton H.M."/>
            <person name="Sreenivasaprasad S."/>
            <person name="Woodhall J.W."/>
            <person name="Lane C.R."/>
            <person name="Harrison R.J."/>
            <person name="Clarkson J.P."/>
        </authorList>
    </citation>
    <scope>NUCLEOTIDE SEQUENCE [LARGE SCALE GENOMIC DNA]</scope>
    <source>
        <strain evidence="2">FERA 1082</strain>
    </source>
</reference>
<comment type="caution">
    <text evidence="1">The sequence shown here is derived from an EMBL/GenBank/DDBJ whole genome shotgun (WGS) entry which is preliminary data.</text>
</comment>
<gene>
    <name evidence="1" type="ORF">AA0114_g11218</name>
</gene>
<name>A0A4Q4M217_9PLEO</name>
<dbReference type="Proteomes" id="UP000292402">
    <property type="component" value="Unassembled WGS sequence"/>
</dbReference>
<sequence length="636" mass="71106">MENLQEFTSTFEATVGSYFPAKQPYSQVHVLCVHWEKNDIFPISEIERLRACLEGRYGYKAATLALPNDDTRELRLITEIVDFVKQYSTVEDSLIILYYAGHCGRNKDGLAEWAAFEKGGPTVQWHIVQQLLFAATGDVLLLLDCCFASLIKKGQKSKGRFELIAACGMNAWTPVPGPLSFTSLLISELPEHATEETPVHHDFARTKQTGIKLQHLDDLSQPRFMQKPTGYVIFRASLSDDPKGRELAEWLKTAPPNNVTAIHIEAMVADARRIQNLVGLVQGTQEMFVKGSVFEKLSFPAKQEIVRAFRNLDTTLMTSSRMADDAGLRGNSEAVKGALEGIQSTLNAACAAVETPVLTQLGQGDFQEAYKNEVVASTGTSAAISLCQMYHGIYSSPEKKEISRDLVIVPAKKERIETGTIDGSTVIVETYQYEEDPSTSRPYEETLEQVQKMASILCHPKASTLHVLPCLGFYHKKVEHSFGVAFRAPPYFNPEKKPITLLSLYSKEKRVALSHRICLAAKLAAALDGFHTVGWFHKGFRSENVMFLPMEAPRNNISAEPVDIAPTFVAQQGSIDISNPYLFGFEYMRMQDAGTNLEADDSLERDLYRHPDRWGKPKVRFEKAHDVYALVNLNRK</sequence>
<accession>A0A4Q4M217</accession>
<evidence type="ECO:0000313" key="1">
    <source>
        <dbReference type="EMBL" id="RYN39906.1"/>
    </source>
</evidence>
<organism evidence="1 2">
    <name type="scientific">Alternaria tenuissima</name>
    <dbReference type="NCBI Taxonomy" id="119927"/>
    <lineage>
        <taxon>Eukaryota</taxon>
        <taxon>Fungi</taxon>
        <taxon>Dikarya</taxon>
        <taxon>Ascomycota</taxon>
        <taxon>Pezizomycotina</taxon>
        <taxon>Dothideomycetes</taxon>
        <taxon>Pleosporomycetidae</taxon>
        <taxon>Pleosporales</taxon>
        <taxon>Pleosporineae</taxon>
        <taxon>Pleosporaceae</taxon>
        <taxon>Alternaria</taxon>
        <taxon>Alternaria sect. Alternaria</taxon>
        <taxon>Alternaria alternata complex</taxon>
    </lineage>
</organism>